<keyword evidence="9 11" id="KW-1015">Disulfide bond</keyword>
<evidence type="ECO:0000256" key="6">
    <source>
        <dbReference type="ARBA" id="ARBA00023014"/>
    </source>
</evidence>
<protein>
    <recommendedName>
        <fullName evidence="11">Transcriptional regulator WhiB</fullName>
    </recommendedName>
</protein>
<dbReference type="PANTHER" id="PTHR38839:SF7">
    <property type="entry name" value="TRANSCRIPTIONAL REGULATOR WHIB4"/>
    <property type="match status" value="1"/>
</dbReference>
<reference evidence="13 14" key="1">
    <citation type="submission" date="2015-10" db="EMBL/GenBank/DDBJ databases">
        <title>Draft genome sequence of Streptomyces corchorusii DSM 40340, type strain for the species Streptomyces corchorusii.</title>
        <authorList>
            <person name="Ruckert C."/>
            <person name="Winkler A."/>
            <person name="Kalinowski J."/>
            <person name="Kampfer P."/>
            <person name="Glaeser S."/>
        </authorList>
    </citation>
    <scope>NUCLEOTIDE SEQUENCE [LARGE SCALE GENOMIC DNA]</scope>
    <source>
        <strain evidence="13 14">DSM 40340</strain>
    </source>
</reference>
<dbReference type="PROSITE" id="PS51674">
    <property type="entry name" value="4FE4S_WBL"/>
    <property type="match status" value="1"/>
</dbReference>
<comment type="subcellular location">
    <subcellularLocation>
        <location evidence="1 11">Cytoplasm</location>
    </subcellularLocation>
</comment>
<keyword evidence="7 11" id="KW-0805">Transcription regulation</keyword>
<comment type="function">
    <text evidence="11">Acts as a transcriptional regulator. Probably redox-responsive. The apo- but not holo-form probably binds DNA.</text>
</comment>
<evidence type="ECO:0000256" key="9">
    <source>
        <dbReference type="ARBA" id="ARBA00023157"/>
    </source>
</evidence>
<comment type="similarity">
    <text evidence="2 11">Belongs to the WhiB family.</text>
</comment>
<feature type="binding site" evidence="11">
    <location>
        <position position="45"/>
    </location>
    <ligand>
        <name>[4Fe-4S] cluster</name>
        <dbReference type="ChEBI" id="CHEBI:49883"/>
    </ligand>
</feature>
<dbReference type="EMBL" id="LMWP01000094">
    <property type="protein sequence ID" value="KUN12346.1"/>
    <property type="molecule type" value="Genomic_DNA"/>
</dbReference>
<keyword evidence="3 11" id="KW-0004">4Fe-4S</keyword>
<evidence type="ECO:0000256" key="1">
    <source>
        <dbReference type="ARBA" id="ARBA00004496"/>
    </source>
</evidence>
<comment type="PTM">
    <text evidence="11">The Fe-S cluster can be nitrosylated by nitric oxide (NO).</text>
</comment>
<dbReference type="GO" id="GO:0003677">
    <property type="term" value="F:DNA binding"/>
    <property type="evidence" value="ECO:0007669"/>
    <property type="project" value="UniProtKB-UniRule"/>
</dbReference>
<keyword evidence="11" id="KW-0963">Cytoplasm</keyword>
<feature type="binding site" evidence="11">
    <location>
        <position position="39"/>
    </location>
    <ligand>
        <name>[4Fe-4S] cluster</name>
        <dbReference type="ChEBI" id="CHEBI:49883"/>
    </ligand>
</feature>
<dbReference type="GO" id="GO:0046872">
    <property type="term" value="F:metal ion binding"/>
    <property type="evidence" value="ECO:0007669"/>
    <property type="project" value="UniProtKB-KW"/>
</dbReference>
<dbReference type="GO" id="GO:0045454">
    <property type="term" value="P:cell redox homeostasis"/>
    <property type="evidence" value="ECO:0007669"/>
    <property type="project" value="TreeGrafter"/>
</dbReference>
<dbReference type="GO" id="GO:0035731">
    <property type="term" value="F:dinitrosyl-iron complex binding"/>
    <property type="evidence" value="ECO:0007669"/>
    <property type="project" value="UniProtKB-UniRule"/>
</dbReference>
<proteinExistence type="inferred from homology"/>
<feature type="binding site" evidence="11">
    <location>
        <position position="36"/>
    </location>
    <ligand>
        <name>[4Fe-4S] cluster</name>
        <dbReference type="ChEBI" id="CHEBI:49883"/>
    </ligand>
</feature>
<evidence type="ECO:0000256" key="7">
    <source>
        <dbReference type="ARBA" id="ARBA00023015"/>
    </source>
</evidence>
<dbReference type="Pfam" id="PF02467">
    <property type="entry name" value="Whib"/>
    <property type="match status" value="1"/>
</dbReference>
<dbReference type="Proteomes" id="UP000053398">
    <property type="component" value="Unassembled WGS sequence"/>
</dbReference>
<keyword evidence="5 11" id="KW-0408">Iron</keyword>
<evidence type="ECO:0000256" key="11">
    <source>
        <dbReference type="HAMAP-Rule" id="MF_01479"/>
    </source>
</evidence>
<evidence type="ECO:0000256" key="8">
    <source>
        <dbReference type="ARBA" id="ARBA00023125"/>
    </source>
</evidence>
<name>A0A101PIW7_STRCK</name>
<dbReference type="GO" id="GO:0005737">
    <property type="term" value="C:cytoplasm"/>
    <property type="evidence" value="ECO:0007669"/>
    <property type="project" value="UniProtKB-SubCell"/>
</dbReference>
<comment type="caution">
    <text evidence="13">The sequence shown here is derived from an EMBL/GenBank/DDBJ whole genome shotgun (WGS) entry which is preliminary data.</text>
</comment>
<keyword evidence="8 11" id="KW-0238">DNA-binding</keyword>
<dbReference type="PANTHER" id="PTHR38839">
    <property type="entry name" value="TRANSCRIPTIONAL REGULATOR WHID-RELATED"/>
    <property type="match status" value="1"/>
</dbReference>
<dbReference type="InterPro" id="IPR034768">
    <property type="entry name" value="4FE4S_WBL"/>
</dbReference>
<dbReference type="GO" id="GO:0047134">
    <property type="term" value="F:protein-disulfide reductase [NAD(P)H] activity"/>
    <property type="evidence" value="ECO:0007669"/>
    <property type="project" value="TreeGrafter"/>
</dbReference>
<evidence type="ECO:0000313" key="14">
    <source>
        <dbReference type="Proteomes" id="UP000053398"/>
    </source>
</evidence>
<dbReference type="RefSeq" id="WP_059267383.1">
    <property type="nucleotide sequence ID" value="NZ_KQ948399.1"/>
</dbReference>
<evidence type="ECO:0000313" key="13">
    <source>
        <dbReference type="EMBL" id="KUN12346.1"/>
    </source>
</evidence>
<keyword evidence="14" id="KW-1185">Reference proteome</keyword>
<evidence type="ECO:0000256" key="2">
    <source>
        <dbReference type="ARBA" id="ARBA00006597"/>
    </source>
</evidence>
<feature type="binding site" evidence="11">
    <location>
        <position position="14"/>
    </location>
    <ligand>
        <name>[4Fe-4S] cluster</name>
        <dbReference type="ChEBI" id="CHEBI:49883"/>
    </ligand>
</feature>
<evidence type="ECO:0000256" key="4">
    <source>
        <dbReference type="ARBA" id="ARBA00022723"/>
    </source>
</evidence>
<keyword evidence="10 11" id="KW-0804">Transcription</keyword>
<evidence type="ECO:0000256" key="3">
    <source>
        <dbReference type="ARBA" id="ARBA00022485"/>
    </source>
</evidence>
<keyword evidence="4 11" id="KW-0479">Metal-binding</keyword>
<keyword evidence="6 11" id="KW-0411">Iron-sulfur</keyword>
<feature type="domain" description="4Fe-4S Wbl-type" evidence="12">
    <location>
        <begin position="13"/>
        <end position="69"/>
    </location>
</feature>
<dbReference type="AlphaFoldDB" id="A0A101PIW7"/>
<dbReference type="GO" id="GO:0045892">
    <property type="term" value="P:negative regulation of DNA-templated transcription"/>
    <property type="evidence" value="ECO:0007669"/>
    <property type="project" value="TreeGrafter"/>
</dbReference>
<organism evidence="13 14">
    <name type="scientific">Streptomyces corchorusii</name>
    <name type="common">Streptomyces chibaensis</name>
    <dbReference type="NCBI Taxonomy" id="1903"/>
    <lineage>
        <taxon>Bacteria</taxon>
        <taxon>Bacillati</taxon>
        <taxon>Actinomycetota</taxon>
        <taxon>Actinomycetes</taxon>
        <taxon>Kitasatosporales</taxon>
        <taxon>Streptomycetaceae</taxon>
        <taxon>Streptomyces</taxon>
    </lineage>
</organism>
<dbReference type="InterPro" id="IPR003482">
    <property type="entry name" value="Whib"/>
</dbReference>
<evidence type="ECO:0000256" key="10">
    <source>
        <dbReference type="ARBA" id="ARBA00023163"/>
    </source>
</evidence>
<accession>A0A101PIW7</accession>
<dbReference type="GO" id="GO:0051539">
    <property type="term" value="F:4 iron, 4 sulfur cluster binding"/>
    <property type="evidence" value="ECO:0007669"/>
    <property type="project" value="UniProtKB-UniRule"/>
</dbReference>
<sequence>MATGDRQWEAQAKCGTQVAEALFVEGTVQKRVKTLCSDCPVRTECLAYALDNRIEHGIWGGTTVRERRSLLRRRPTVTSWRLLLDAARTEHANSGRLLPLSGADRRRTV</sequence>
<dbReference type="HAMAP" id="MF_01479">
    <property type="entry name" value="WhiB"/>
    <property type="match status" value="1"/>
</dbReference>
<evidence type="ECO:0000256" key="5">
    <source>
        <dbReference type="ARBA" id="ARBA00023004"/>
    </source>
</evidence>
<comment type="cofactor">
    <cofactor evidence="11">
        <name>[4Fe-4S] cluster</name>
        <dbReference type="ChEBI" id="CHEBI:49883"/>
    </cofactor>
    <text evidence="11">Binds 1 [4Fe-4S] cluster per subunit. Following nitrosylation of the [4Fe-4S] cluster binds 1 [4Fe-8(NO)] cluster per subunit.</text>
</comment>
<evidence type="ECO:0000259" key="12">
    <source>
        <dbReference type="PROSITE" id="PS51674"/>
    </source>
</evidence>
<gene>
    <name evidence="11" type="primary">whiB</name>
    <name evidence="13" type="ORF">AQJ11_45005</name>
</gene>
<comment type="PTM">
    <text evidence="11">Upon Fe-S cluster removal intramolecular disulfide bonds are formed.</text>
</comment>